<protein>
    <submittedName>
        <fullName evidence="4">Putative repeat protein (TIGR01451 family)</fullName>
    </submittedName>
</protein>
<dbReference type="CDD" id="cd15482">
    <property type="entry name" value="Sialidase_non-viral"/>
    <property type="match status" value="1"/>
</dbReference>
<dbReference type="InterPro" id="IPR036179">
    <property type="entry name" value="Ig-like_dom_sf"/>
</dbReference>
<keyword evidence="5" id="KW-1185">Reference proteome</keyword>
<dbReference type="PANTHER" id="PTHR34819:SF3">
    <property type="entry name" value="CELL SURFACE PROTEIN"/>
    <property type="match status" value="1"/>
</dbReference>
<dbReference type="InterPro" id="IPR013783">
    <property type="entry name" value="Ig-like_fold"/>
</dbReference>
<feature type="region of interest" description="Disordered" evidence="1">
    <location>
        <begin position="63"/>
        <end position="96"/>
    </location>
</feature>
<dbReference type="InterPro" id="IPR015943">
    <property type="entry name" value="WD40/YVTN_repeat-like_dom_sf"/>
</dbReference>
<dbReference type="InterPro" id="IPR051172">
    <property type="entry name" value="Chlamydia_OmcB"/>
</dbReference>
<comment type="caution">
    <text evidence="4">The sequence shown here is derived from an EMBL/GenBank/DDBJ whole genome shotgun (WGS) entry which is preliminary data.</text>
</comment>
<reference evidence="4 5" key="1">
    <citation type="submission" date="2018-03" db="EMBL/GenBank/DDBJ databases">
        <title>Genomic Encyclopedia of Archaeal and Bacterial Type Strains, Phase II (KMG-II): from individual species to whole genera.</title>
        <authorList>
            <person name="Goeker M."/>
        </authorList>
    </citation>
    <scope>NUCLEOTIDE SEQUENCE [LARGE SCALE GENOMIC DNA]</scope>
    <source>
        <strain evidence="4 5">DSM 28354</strain>
    </source>
</reference>
<dbReference type="NCBIfam" id="TIGR01451">
    <property type="entry name" value="B_ant_repeat"/>
    <property type="match status" value="1"/>
</dbReference>
<name>A0A2T0SCB3_9BACT</name>
<feature type="region of interest" description="Disordered" evidence="1">
    <location>
        <begin position="1552"/>
        <end position="1608"/>
    </location>
</feature>
<dbReference type="EMBL" id="PVTE01000023">
    <property type="protein sequence ID" value="PRY31065.1"/>
    <property type="molecule type" value="Genomic_DNA"/>
</dbReference>
<dbReference type="PANTHER" id="PTHR34819">
    <property type="entry name" value="LARGE CYSTEINE-RICH PERIPLASMIC PROTEIN OMCB"/>
    <property type="match status" value="1"/>
</dbReference>
<dbReference type="Gene3D" id="2.130.10.10">
    <property type="entry name" value="YVTN repeat-like/Quinoprotein amine dehydrogenase"/>
    <property type="match status" value="3"/>
</dbReference>
<feature type="compositionally biased region" description="Polar residues" evidence="1">
    <location>
        <begin position="63"/>
        <end position="83"/>
    </location>
</feature>
<evidence type="ECO:0000313" key="5">
    <source>
        <dbReference type="Proteomes" id="UP000238375"/>
    </source>
</evidence>
<dbReference type="OrthoDB" id="9757947at2"/>
<dbReference type="Gene3D" id="2.60.40.10">
    <property type="entry name" value="Immunoglobulins"/>
    <property type="match status" value="4"/>
</dbReference>
<dbReference type="SUPFAM" id="SSF110296">
    <property type="entry name" value="Oligoxyloglucan reducing end-specific cellobiohydrolase"/>
    <property type="match status" value="2"/>
</dbReference>
<feature type="signal peptide" evidence="2">
    <location>
        <begin position="1"/>
        <end position="24"/>
    </location>
</feature>
<feature type="compositionally biased region" description="Polar residues" evidence="1">
    <location>
        <begin position="1583"/>
        <end position="1603"/>
    </location>
</feature>
<evidence type="ECO:0000256" key="2">
    <source>
        <dbReference type="SAM" id="SignalP"/>
    </source>
</evidence>
<dbReference type="InterPro" id="IPR007110">
    <property type="entry name" value="Ig-like_dom"/>
</dbReference>
<proteinExistence type="predicted"/>
<keyword evidence="2" id="KW-0732">Signal</keyword>
<feature type="domain" description="Ig-like" evidence="3">
    <location>
        <begin position="977"/>
        <end position="1037"/>
    </location>
</feature>
<feature type="chain" id="PRO_5015406014" evidence="2">
    <location>
        <begin position="25"/>
        <end position="1743"/>
    </location>
</feature>
<dbReference type="Pfam" id="PF01345">
    <property type="entry name" value="DUF11"/>
    <property type="match status" value="2"/>
</dbReference>
<dbReference type="InterPro" id="IPR001434">
    <property type="entry name" value="OmcB-like_DUF11"/>
</dbReference>
<sequence length="1743" mass="185277">MLLFTRFGLLVSLLFVLCQPFSSAQAPPQDTLRFLLEQEQQRLKDPALDRVPYERLEEARQQTLKRSANNAAQTQSAIPNVTWQERGPSNDGGRTRAILFNPSDASHKKVWAGSLMGGLWYTNDITDPKATWTQVSESWANSTITALAADPSNPQIMYAGTGDRYEYRSGGGIWKTTDGGANWNRLTATIPNSSLSPTDLPRIFEYISRLAVNQSGHVFAATQYGLIRSTDGGSSWSKVLAPNQGIGFGSATGNTYNDRVTDLEIGSDNTVFVAFDPSRVFRSLNANAQSWKEITPSNTAGNRTELALFAASSGSSQTIYAVAQAYTSSYSKDIGWFKRSSDGGDTWSDVTIPADAYSTFTSGSGWYALSLGVHPTDPNRVYAGGYYWYQSTDGGKTWGNPILWPSGKQHTIQFQPGNNTVAVFSGDDGVSVSTDLTTAANPTLVSRNAGYRAAEVSSVSQHPTPGNPTLLANTATATYRQNTDGLSDGKRIFSSLSGMGLTFIDDDTPSLQLVSTSSGALYLFDNPSTNNSTYLTYTGYNSADYDSQSNTLYTYIYTNGGYSIRRMAGIGSTVTTTDLPLAGLQYGATFIRLSKDRKALFVGTYPGKLYRVTNIDQSALTITAIDNGAFPQYSTPSAIDIGADDNELIVTLSNYGAQSVWYTRDGGQTWIGKDQSNYGLPDMPVRSVLFNPQNRKQVLLGTELGVWSTNDITASNPGWEPTNSGMGMIRVNQLRVRPSDNRITAATAGRGVFSSDALAIPYSVPSITLNSVSSTKLCAGSQITVSFSVSRPAFNANNRFDVYVSDATGNFANQTRIGSSTNTVVTATLPTEYDRLPYGTGYRIRVVSISPEVYSNSSEPIAIGDLYQTRIYDRVSAAGYTYNSSAICLGSRVTISAQGLNSQDASTPIESIQWKRNGSPISGATTLTYQAQQEGQYTATMQQAGCSITSSSYMLYSSTQLAGSIQSPTGGAPVCTGQTIPAICTYASDNATFQWSRDGSIISGATSYTLGVSQTGTYQCQITDENCTSSPNTLSISFQFGAALTASIRSIRGDTLLCTGANQYVAMAWMDDGVFARQSPYYSYQWYRDNVAITGATSSYYFAFSPGLYTLNVKQGTCSTRSNGLAIKTVASLPPTISTNGNPMLCTGETRTLNATPYGNNYQWQRDGVDIAGATYAYYDASVSGNYTARITNSSCPTTSAPLSLTFSNTIQPKITTDPQYSPGCRSVLLSQPPAPSGTDYQYQWLLNGSPLPGNTFPQLTVTRAGLYALQLTKGACSGTSNPVSVVFGTPFAQPVKPVIQRDKATALCANGATRLICNAYATLQWKRNGQALASTGSTFFATQSGLYTVVATDNNGCSAESDPVDIRIGEPTTAQLLGYSRIGAGQSAQLSVVLSGPAPWSFALTDGLTVQNTYQNPHILTVSPTTTTSYRLSHVTNSCGYGTVLGNPTAVFVSSGSADVSLQTRVSNRTPNVGDEVEYALVLTNDGPQDAAGVEVTSRLPAGLAFVSATAGSLTMTDTLLRGNVGTISAGSTEELRYKARVTRSGVFVTAAQVSDSQTPDPDSQPNSGTGDGQDDAATVDLRTTNGSSDLMVSDNPGQTPLPSVAGNQPIADPLTADLSLALYTDTSLPQPGDVITVRAVVSNRGGSTATSVAVQTKLPDGWTVANTDNVANSQNGASTVYANEVPAGRSATLLLIVKVGSSGGIVQSQIASVVEKDPDSTPGNGYTNGEDDTASLMIRTR</sequence>
<dbReference type="Gene3D" id="2.60.40.3080">
    <property type="match status" value="1"/>
</dbReference>
<accession>A0A2T0SCB3</accession>
<dbReference type="Proteomes" id="UP000238375">
    <property type="component" value="Unassembled WGS sequence"/>
</dbReference>
<evidence type="ECO:0000256" key="1">
    <source>
        <dbReference type="SAM" id="MobiDB-lite"/>
    </source>
</evidence>
<organism evidence="4 5">
    <name type="scientific">Spirosoma oryzae</name>
    <dbReference type="NCBI Taxonomy" id="1469603"/>
    <lineage>
        <taxon>Bacteria</taxon>
        <taxon>Pseudomonadati</taxon>
        <taxon>Bacteroidota</taxon>
        <taxon>Cytophagia</taxon>
        <taxon>Cytophagales</taxon>
        <taxon>Cytophagaceae</taxon>
        <taxon>Spirosoma</taxon>
    </lineage>
</organism>
<gene>
    <name evidence="4" type="ORF">CLV58_12328</name>
</gene>
<dbReference type="InterPro" id="IPR047589">
    <property type="entry name" value="DUF11_rpt"/>
</dbReference>
<feature type="region of interest" description="Disordered" evidence="1">
    <location>
        <begin position="1716"/>
        <end position="1743"/>
    </location>
</feature>
<feature type="compositionally biased region" description="Polar residues" evidence="1">
    <location>
        <begin position="1553"/>
        <end position="1570"/>
    </location>
</feature>
<dbReference type="PROSITE" id="PS50835">
    <property type="entry name" value="IG_LIKE"/>
    <property type="match status" value="1"/>
</dbReference>
<evidence type="ECO:0000259" key="3">
    <source>
        <dbReference type="PROSITE" id="PS50835"/>
    </source>
</evidence>
<dbReference type="RefSeq" id="WP_106139908.1">
    <property type="nucleotide sequence ID" value="NZ_PVTE01000023.1"/>
</dbReference>
<evidence type="ECO:0000313" key="4">
    <source>
        <dbReference type="EMBL" id="PRY31065.1"/>
    </source>
</evidence>
<dbReference type="SUPFAM" id="SSF48726">
    <property type="entry name" value="Immunoglobulin"/>
    <property type="match status" value="1"/>
</dbReference>